<evidence type="ECO:0000313" key="1">
    <source>
        <dbReference type="EMBL" id="GFY73859.1"/>
    </source>
</evidence>
<comment type="caution">
    <text evidence="1">The sequence shown here is derived from an EMBL/GenBank/DDBJ whole genome shotgun (WGS) entry which is preliminary data.</text>
</comment>
<evidence type="ECO:0000313" key="2">
    <source>
        <dbReference type="Proteomes" id="UP000886998"/>
    </source>
</evidence>
<gene>
    <name evidence="1" type="ORF">TNIN_316031</name>
</gene>
<organism evidence="1 2">
    <name type="scientific">Trichonephila inaurata madagascariensis</name>
    <dbReference type="NCBI Taxonomy" id="2747483"/>
    <lineage>
        <taxon>Eukaryota</taxon>
        <taxon>Metazoa</taxon>
        <taxon>Ecdysozoa</taxon>
        <taxon>Arthropoda</taxon>
        <taxon>Chelicerata</taxon>
        <taxon>Arachnida</taxon>
        <taxon>Araneae</taxon>
        <taxon>Araneomorphae</taxon>
        <taxon>Entelegynae</taxon>
        <taxon>Araneoidea</taxon>
        <taxon>Nephilidae</taxon>
        <taxon>Trichonephila</taxon>
        <taxon>Trichonephila inaurata</taxon>
    </lineage>
</organism>
<dbReference type="AlphaFoldDB" id="A0A8X6YQG2"/>
<sequence length="113" mass="13416">MGGKRRNFYCELFIKSEDKSTEVLEQKQTSFRRFRKLRNYDLRFSIWNSERAVKGLRRALRKSQPAKIQRRKLAINAPSLDLSSELHVSDKRENMNFHFHMVNPSTPMFGLPT</sequence>
<dbReference type="EMBL" id="BMAV01020420">
    <property type="protein sequence ID" value="GFY73859.1"/>
    <property type="molecule type" value="Genomic_DNA"/>
</dbReference>
<protein>
    <submittedName>
        <fullName evidence="1">Uncharacterized protein</fullName>
    </submittedName>
</protein>
<dbReference type="Proteomes" id="UP000886998">
    <property type="component" value="Unassembled WGS sequence"/>
</dbReference>
<reference evidence="1" key="1">
    <citation type="submission" date="2020-08" db="EMBL/GenBank/DDBJ databases">
        <title>Multicomponent nature underlies the extraordinary mechanical properties of spider dragline silk.</title>
        <authorList>
            <person name="Kono N."/>
            <person name="Nakamura H."/>
            <person name="Mori M."/>
            <person name="Yoshida Y."/>
            <person name="Ohtoshi R."/>
            <person name="Malay A.D."/>
            <person name="Moran D.A.P."/>
            <person name="Tomita M."/>
            <person name="Numata K."/>
            <person name="Arakawa K."/>
        </authorList>
    </citation>
    <scope>NUCLEOTIDE SEQUENCE</scope>
</reference>
<proteinExistence type="predicted"/>
<keyword evidence="2" id="KW-1185">Reference proteome</keyword>
<dbReference type="OrthoDB" id="10407423at2759"/>
<accession>A0A8X6YQG2</accession>
<name>A0A8X6YQG2_9ARAC</name>